<dbReference type="AlphaFoldDB" id="A3SKG7"/>
<evidence type="ECO:0000313" key="2">
    <source>
        <dbReference type="Proteomes" id="UP000005954"/>
    </source>
</evidence>
<proteinExistence type="predicted"/>
<dbReference type="STRING" id="89187.ISM_06125"/>
<dbReference type="Proteomes" id="UP000005954">
    <property type="component" value="Unassembled WGS sequence"/>
</dbReference>
<accession>A3SKG7</accession>
<dbReference type="EMBL" id="AALY01000001">
    <property type="protein sequence ID" value="EAP77848.1"/>
    <property type="molecule type" value="Genomic_DNA"/>
</dbReference>
<dbReference type="eggNOG" id="ENOG50338ZR">
    <property type="taxonomic scope" value="Bacteria"/>
</dbReference>
<keyword evidence="2" id="KW-1185">Reference proteome</keyword>
<reference evidence="1 2" key="1">
    <citation type="submission" date="2005-12" db="EMBL/GenBank/DDBJ databases">
        <authorList>
            <person name="Moran M.A."/>
            <person name="Ferriera S."/>
            <person name="Johnson J."/>
            <person name="Kravitz S."/>
            <person name="Halpern A."/>
            <person name="Remington K."/>
            <person name="Beeson K."/>
            <person name="Tran B."/>
            <person name="Rogers Y.-H."/>
            <person name="Friedman R."/>
            <person name="Venter J.C."/>
        </authorList>
    </citation>
    <scope>NUCLEOTIDE SEQUENCE [LARGE SCALE GENOMIC DNA]</scope>
    <source>
        <strain evidence="2">ATCC BAA-591 / DSM 15170 / ISM</strain>
    </source>
</reference>
<dbReference type="HOGENOM" id="CLU_605304_0_0_5"/>
<gene>
    <name evidence="1" type="ORF">ISM_06125</name>
</gene>
<sequence>MAEFNRVATTCLAKHWVKSLAKQTLAYEAEHYPRARARQQAAFESFNGAIGAFAADLMYHYGNHEAEGFMYRPLDREELSHTLVSARNFEKLVQYWGNLGWLEMTGHIKATDDWEGQKIPGYSRARRYRATVSFVEQAQACQITPDTVTAHFEINGNQVDLVQFRETNKTAHGQRRGGKRVRLKGPAADYQLQTMRRLNRAMQAHSYSLKEPPTLRRLFNCVERDGFDFDLGGRFYCSSSDDWMEMPKEERKHITIDGEATTEIDVSASHLFILYAIHGERLDYVSDPYNVAEYPRDVVKQIIVTMIGAGKPPQRWPKGFTKRYKQQHGHLPIKDYKLKDVREAVLRKHPLLKKLKTGKLDWANLQFEEAECFLAAMLSLHEAKSIPSLPVHDSLIVRQSDVHIAKEILEKSYKDRLGFAPKVTISPPKEIFGYPRGTLRYPSKLY</sequence>
<name>A3SKG7_ROSNI</name>
<evidence type="ECO:0008006" key="3">
    <source>
        <dbReference type="Google" id="ProtNLM"/>
    </source>
</evidence>
<comment type="caution">
    <text evidence="1">The sequence shown here is derived from an EMBL/GenBank/DDBJ whole genome shotgun (WGS) entry which is preliminary data.</text>
</comment>
<organism evidence="1 2">
    <name type="scientific">Roseovarius nubinhibens (strain ATCC BAA-591 / DSM 15170 / ISM)</name>
    <dbReference type="NCBI Taxonomy" id="89187"/>
    <lineage>
        <taxon>Bacteria</taxon>
        <taxon>Pseudomonadati</taxon>
        <taxon>Pseudomonadota</taxon>
        <taxon>Alphaproteobacteria</taxon>
        <taxon>Rhodobacterales</taxon>
        <taxon>Roseobacteraceae</taxon>
        <taxon>Roseovarius</taxon>
    </lineage>
</organism>
<protein>
    <recommendedName>
        <fullName evidence="3">DNA-directed DNA polymerase family A palm domain-containing protein</fullName>
    </recommendedName>
</protein>
<evidence type="ECO:0000313" key="1">
    <source>
        <dbReference type="EMBL" id="EAP77848.1"/>
    </source>
</evidence>